<proteinExistence type="predicted"/>
<evidence type="ECO:0000313" key="3">
    <source>
        <dbReference type="Proteomes" id="UP000593563"/>
    </source>
</evidence>
<evidence type="ECO:0000313" key="2">
    <source>
        <dbReference type="EMBL" id="KAF1002046.1"/>
    </source>
</evidence>
<accession>A0A6L5B8K4</accession>
<comment type="caution">
    <text evidence="2">The sequence shown here is derived from an EMBL/GenBank/DDBJ whole genome shotgun (WGS) entry which is preliminary data.</text>
</comment>
<keyword evidence="3" id="KW-1185">Reference proteome</keyword>
<dbReference type="EMBL" id="WRXP01001815">
    <property type="protein sequence ID" value="KAF1002046.1"/>
    <property type="molecule type" value="Genomic_DNA"/>
</dbReference>
<evidence type="ECO:0000256" key="1">
    <source>
        <dbReference type="SAM" id="MobiDB-lite"/>
    </source>
</evidence>
<feature type="region of interest" description="Disordered" evidence="1">
    <location>
        <begin position="1"/>
        <end position="24"/>
    </location>
</feature>
<organism evidence="2 3">
    <name type="scientific">Apium graveolens</name>
    <name type="common">Celery</name>
    <dbReference type="NCBI Taxonomy" id="4045"/>
    <lineage>
        <taxon>Eukaryota</taxon>
        <taxon>Viridiplantae</taxon>
        <taxon>Streptophyta</taxon>
        <taxon>Embryophyta</taxon>
        <taxon>Tracheophyta</taxon>
        <taxon>Spermatophyta</taxon>
        <taxon>Magnoliopsida</taxon>
        <taxon>eudicotyledons</taxon>
        <taxon>Gunneridae</taxon>
        <taxon>Pentapetalae</taxon>
        <taxon>asterids</taxon>
        <taxon>campanulids</taxon>
        <taxon>Apiales</taxon>
        <taxon>Apiaceae</taxon>
        <taxon>Apioideae</taxon>
        <taxon>apioid superclade</taxon>
        <taxon>Apieae</taxon>
        <taxon>Apium</taxon>
    </lineage>
</organism>
<reference evidence="2" key="1">
    <citation type="submission" date="2020-01" db="EMBL/GenBank/DDBJ databases">
        <title>The Celery Genome Sequence Reveals Sequential Paleo-tetraploidization, Resistance Gene Elimination, Karyotype Evolution, and Functional Innovation in Apiales.</title>
        <authorList>
            <person name="Song X."/>
        </authorList>
    </citation>
    <scope>NUCLEOTIDE SEQUENCE</scope>
    <source>
        <tissue evidence="2">Leaf</tissue>
    </source>
</reference>
<dbReference type="Proteomes" id="UP000593563">
    <property type="component" value="Unassembled WGS sequence"/>
</dbReference>
<feature type="non-terminal residue" evidence="2">
    <location>
        <position position="52"/>
    </location>
</feature>
<gene>
    <name evidence="2" type="ORF">AG4045_006073</name>
</gene>
<protein>
    <submittedName>
        <fullName evidence="2">Uncharacterized protein</fullName>
    </submittedName>
</protein>
<dbReference type="AlphaFoldDB" id="A0A6L5B8K4"/>
<name>A0A6L5B8K4_APIGR</name>
<sequence>MTDSTSLLTDSITKTPAEDTSGKNEDCIYNERELESNSIKLFVPGETGVGHV</sequence>
<feature type="compositionally biased region" description="Low complexity" evidence="1">
    <location>
        <begin position="1"/>
        <end position="11"/>
    </location>
</feature>